<proteinExistence type="predicted"/>
<name>A0A154L7D4_9PROT</name>
<dbReference type="GO" id="GO:0004180">
    <property type="term" value="F:carboxypeptidase activity"/>
    <property type="evidence" value="ECO:0007669"/>
    <property type="project" value="UniProtKB-KW"/>
</dbReference>
<dbReference type="GO" id="GO:0030288">
    <property type="term" value="C:outer membrane-bounded periplasmic space"/>
    <property type="evidence" value="ECO:0007669"/>
    <property type="project" value="TreeGrafter"/>
</dbReference>
<sequence>MAEEEQDEPQRGGANAAHAAMQEIAERELRIIRRRRRRRRMLMIGLFALTGFAAVMAIVLTIQSNLDFSRNMIRSPEVRIMGFDGATLEIVQGRYSQDVSLTTIPERIQNVFVAGTDPGFYGHFGVSASDFVRVFTSNDIPGSTITMRVARSFFKTPEVSAGRHLQELLVALWLEFKFNKKTILRSYLERSYMGRGIFGITAASRIWYGSPAERITLHQAAVLAAAINDPKKFDPLYHPRDAANAANEILLNMGRYKYIELDRVSALTLVEPKLDVQYKDGVVSSYVVDMVMDEVAARIGYTSRDIEVITSIDLTIQSLAQDVVREVSNLRLRPKGVEQAALLSMSPDGRIRAIVGGVNYSPFRPNRAWDVRHFPGRMIKIVPYYYALNENSDPAQWVRDNRMAVGGWRPVNPDHEYRGQISLREAFVRDVNTVPVNLADQFGLLNVKGYARAIGVQSPLSNDIRTVVGLDPVSLADIASIHALPQNSGKPVQLSLVNRVAFAGTGELVYQRVEQTVEKRLTDEAIQGAYTLFSSVTDPQLRLDRPFAGYGTQDTGASDAWFTGFTSDLITVVWAGNDDNSRIPQIRGDVELASLWRLFMLDAHDGLPIRSMIRAASQRRRENDGVTDMWKHDLLNEQQ</sequence>
<accession>A0A154L7D4</accession>
<dbReference type="GO" id="GO:0008955">
    <property type="term" value="F:peptidoglycan glycosyltransferase activity"/>
    <property type="evidence" value="ECO:0007669"/>
    <property type="project" value="UniProtKB-EC"/>
</dbReference>
<keyword evidence="2" id="KW-0121">Carboxypeptidase</keyword>
<dbReference type="RefSeq" id="WP_062949734.1">
    <property type="nucleotide sequence ID" value="NZ_LPVY01000005.1"/>
</dbReference>
<dbReference type="SUPFAM" id="SSF56601">
    <property type="entry name" value="beta-lactamase/transpeptidase-like"/>
    <property type="match status" value="1"/>
</dbReference>
<keyword evidence="9" id="KW-1133">Transmembrane helix</keyword>
<dbReference type="InterPro" id="IPR001264">
    <property type="entry name" value="Glyco_trans_51"/>
</dbReference>
<dbReference type="PANTHER" id="PTHR32282">
    <property type="entry name" value="BINDING PROTEIN TRANSPEPTIDASE, PUTATIVE-RELATED"/>
    <property type="match status" value="1"/>
</dbReference>
<dbReference type="InterPro" id="IPR036950">
    <property type="entry name" value="PBP_transglycosylase"/>
</dbReference>
<keyword evidence="5" id="KW-0808">Transferase</keyword>
<evidence type="ECO:0000256" key="1">
    <source>
        <dbReference type="ARBA" id="ARBA00004752"/>
    </source>
</evidence>
<evidence type="ECO:0000313" key="11">
    <source>
        <dbReference type="EMBL" id="KZB66601.1"/>
    </source>
</evidence>
<evidence type="ECO:0000256" key="9">
    <source>
        <dbReference type="SAM" id="Phobius"/>
    </source>
</evidence>
<organism evidence="11 12">
    <name type="scientific">Thalassospira lucentensis</name>
    <dbReference type="NCBI Taxonomy" id="168935"/>
    <lineage>
        <taxon>Bacteria</taxon>
        <taxon>Pseudomonadati</taxon>
        <taxon>Pseudomonadota</taxon>
        <taxon>Alphaproteobacteria</taxon>
        <taxon>Rhodospirillales</taxon>
        <taxon>Thalassospiraceae</taxon>
        <taxon>Thalassospira</taxon>
    </lineage>
</organism>
<keyword evidence="6" id="KW-0511">Multifunctional enzyme</keyword>
<dbReference type="Proteomes" id="UP000076335">
    <property type="component" value="Unassembled WGS sequence"/>
</dbReference>
<keyword evidence="3" id="KW-0378">Hydrolase</keyword>
<comment type="pathway">
    <text evidence="1">Cell wall biogenesis; peptidoglycan biosynthesis.</text>
</comment>
<dbReference type="InterPro" id="IPR050396">
    <property type="entry name" value="Glycosyltr_51/Transpeptidase"/>
</dbReference>
<dbReference type="InterPro" id="IPR012338">
    <property type="entry name" value="Beta-lactam/transpept-like"/>
</dbReference>
<dbReference type="Gene3D" id="1.10.3810.10">
    <property type="entry name" value="Biosynthetic peptidoglycan transglycosylase-like"/>
    <property type="match status" value="1"/>
</dbReference>
<evidence type="ECO:0000256" key="6">
    <source>
        <dbReference type="ARBA" id="ARBA00023268"/>
    </source>
</evidence>
<dbReference type="OrthoDB" id="9766909at2"/>
<dbReference type="AlphaFoldDB" id="A0A154L7D4"/>
<evidence type="ECO:0000313" key="12">
    <source>
        <dbReference type="Proteomes" id="UP000076335"/>
    </source>
</evidence>
<dbReference type="PANTHER" id="PTHR32282:SF33">
    <property type="entry name" value="PEPTIDOGLYCAN GLYCOSYLTRANSFERASE"/>
    <property type="match status" value="1"/>
</dbReference>
<keyword evidence="3" id="KW-0645">Protease</keyword>
<evidence type="ECO:0000256" key="7">
    <source>
        <dbReference type="ARBA" id="ARBA00044770"/>
    </source>
</evidence>
<dbReference type="Pfam" id="PF00912">
    <property type="entry name" value="Transgly"/>
    <property type="match status" value="1"/>
</dbReference>
<keyword evidence="4" id="KW-0328">Glycosyltransferase</keyword>
<feature type="transmembrane region" description="Helical" evidence="9">
    <location>
        <begin position="41"/>
        <end position="62"/>
    </location>
</feature>
<reference evidence="11 12" key="1">
    <citation type="submission" date="2015-12" db="EMBL/GenBank/DDBJ databases">
        <title>Genome sequence of Thalassospira lucentensis MCCC 1A02072.</title>
        <authorList>
            <person name="Lu L."/>
            <person name="Lai Q."/>
            <person name="Shao Z."/>
            <person name="Qian P."/>
        </authorList>
    </citation>
    <scope>NUCLEOTIDE SEQUENCE [LARGE SCALE GENOMIC DNA]</scope>
    <source>
        <strain evidence="11 12">MCCC 1A02072</strain>
    </source>
</reference>
<comment type="catalytic activity">
    <reaction evidence="8">
        <text>[GlcNAc-(1-&gt;4)-Mur2Ac(oyl-L-Ala-gamma-D-Glu-L-Lys-D-Ala-D-Ala)](n)-di-trans,octa-cis-undecaprenyl diphosphate + beta-D-GlcNAc-(1-&gt;4)-Mur2Ac(oyl-L-Ala-gamma-D-Glu-L-Lys-D-Ala-D-Ala)-di-trans,octa-cis-undecaprenyl diphosphate = [GlcNAc-(1-&gt;4)-Mur2Ac(oyl-L-Ala-gamma-D-Glu-L-Lys-D-Ala-D-Ala)](n+1)-di-trans,octa-cis-undecaprenyl diphosphate + di-trans,octa-cis-undecaprenyl diphosphate + H(+)</text>
        <dbReference type="Rhea" id="RHEA:23708"/>
        <dbReference type="Rhea" id="RHEA-COMP:9602"/>
        <dbReference type="Rhea" id="RHEA-COMP:9603"/>
        <dbReference type="ChEBI" id="CHEBI:15378"/>
        <dbReference type="ChEBI" id="CHEBI:58405"/>
        <dbReference type="ChEBI" id="CHEBI:60033"/>
        <dbReference type="ChEBI" id="CHEBI:78435"/>
        <dbReference type="EC" id="2.4.99.28"/>
    </reaction>
</comment>
<evidence type="ECO:0000256" key="5">
    <source>
        <dbReference type="ARBA" id="ARBA00022679"/>
    </source>
</evidence>
<gene>
    <name evidence="11" type="ORF">AUP42_13670</name>
</gene>
<feature type="domain" description="Glycosyl transferase family 51" evidence="10">
    <location>
        <begin position="91"/>
        <end position="253"/>
    </location>
</feature>
<evidence type="ECO:0000256" key="4">
    <source>
        <dbReference type="ARBA" id="ARBA00022676"/>
    </source>
</evidence>
<dbReference type="InterPro" id="IPR023346">
    <property type="entry name" value="Lysozyme-like_dom_sf"/>
</dbReference>
<protein>
    <recommendedName>
        <fullName evidence="7">peptidoglycan glycosyltransferase</fullName>
        <ecNumber evidence="7">2.4.99.28</ecNumber>
    </recommendedName>
</protein>
<comment type="caution">
    <text evidence="11">The sequence shown here is derived from an EMBL/GenBank/DDBJ whole genome shotgun (WGS) entry which is preliminary data.</text>
</comment>
<dbReference type="EC" id="2.4.99.28" evidence="7"/>
<dbReference type="Gene3D" id="3.40.710.10">
    <property type="entry name" value="DD-peptidase/beta-lactamase superfamily"/>
    <property type="match status" value="1"/>
</dbReference>
<dbReference type="EMBL" id="LPVY01000005">
    <property type="protein sequence ID" value="KZB66601.1"/>
    <property type="molecule type" value="Genomic_DNA"/>
</dbReference>
<evidence type="ECO:0000256" key="8">
    <source>
        <dbReference type="ARBA" id="ARBA00049902"/>
    </source>
</evidence>
<keyword evidence="9" id="KW-0812">Transmembrane</keyword>
<dbReference type="GO" id="GO:0009252">
    <property type="term" value="P:peptidoglycan biosynthetic process"/>
    <property type="evidence" value="ECO:0007669"/>
    <property type="project" value="TreeGrafter"/>
</dbReference>
<evidence type="ECO:0000259" key="10">
    <source>
        <dbReference type="Pfam" id="PF00912"/>
    </source>
</evidence>
<dbReference type="SUPFAM" id="SSF53955">
    <property type="entry name" value="Lysozyme-like"/>
    <property type="match status" value="1"/>
</dbReference>
<keyword evidence="9" id="KW-0472">Membrane</keyword>
<dbReference type="GO" id="GO:0006508">
    <property type="term" value="P:proteolysis"/>
    <property type="evidence" value="ECO:0007669"/>
    <property type="project" value="UniProtKB-KW"/>
</dbReference>
<evidence type="ECO:0000256" key="3">
    <source>
        <dbReference type="ARBA" id="ARBA00022670"/>
    </source>
</evidence>
<evidence type="ECO:0000256" key="2">
    <source>
        <dbReference type="ARBA" id="ARBA00022645"/>
    </source>
</evidence>